<dbReference type="OrthoDB" id="251782at2759"/>
<evidence type="ECO:0000256" key="1">
    <source>
        <dbReference type="SAM" id="Coils"/>
    </source>
</evidence>
<accession>A0A1X0NSI9</accession>
<feature type="region of interest" description="Disordered" evidence="2">
    <location>
        <begin position="360"/>
        <end position="397"/>
    </location>
</feature>
<keyword evidence="1" id="KW-0175">Coiled coil</keyword>
<evidence type="ECO:0000313" key="3">
    <source>
        <dbReference type="EMBL" id="ORC87666.1"/>
    </source>
</evidence>
<feature type="coiled-coil region" evidence="1">
    <location>
        <begin position="405"/>
        <end position="432"/>
    </location>
</feature>
<evidence type="ECO:0000313" key="4">
    <source>
        <dbReference type="Proteomes" id="UP000192257"/>
    </source>
</evidence>
<organism evidence="3 4">
    <name type="scientific">Trypanosoma theileri</name>
    <dbReference type="NCBI Taxonomy" id="67003"/>
    <lineage>
        <taxon>Eukaryota</taxon>
        <taxon>Discoba</taxon>
        <taxon>Euglenozoa</taxon>
        <taxon>Kinetoplastea</taxon>
        <taxon>Metakinetoplastina</taxon>
        <taxon>Trypanosomatida</taxon>
        <taxon>Trypanosomatidae</taxon>
        <taxon>Trypanosoma</taxon>
    </lineage>
</organism>
<dbReference type="RefSeq" id="XP_028881732.1">
    <property type="nucleotide sequence ID" value="XM_029027122.1"/>
</dbReference>
<dbReference type="Proteomes" id="UP000192257">
    <property type="component" value="Unassembled WGS sequence"/>
</dbReference>
<evidence type="ECO:0000256" key="2">
    <source>
        <dbReference type="SAM" id="MobiDB-lite"/>
    </source>
</evidence>
<sequence length="533" mass="60880">MVGLENEGIMNADLCLPLNERSFRLLIQQYNEEAAAARAVALRNSEDSSSSRADLALAAQYMEDLTRDATRLYKKLQEGGGKDDSLLWTKDDVNTLRMLGFDVRHLDTLMRRDVHTYTSNIHSTQKLHTPNLDALLSVEQKIQELQQKVESLTLENLSLRRAVSKKPHKISTIQNSIYNTSGSLEALTVAFNGLKDAYYKRRDEDSLVQRMREKFALALHDIRVEDRRLRVAGVNQSECPYTVIEDTFRILQSIDACRRVRYCVGNNSNIVEEPVDTAVIQLLNDLDFSFPVHIRRLGPGGDYFIDQHVEIKLIDGQLLVKPKLSTIHHSTSSDVVNKPRYEHLAKYLIHLYSPAMDLEKAAGKDDDDDNVMEQQQEEKKRKQEPGVNNSYDYTRDSDIPFGERIASLKQKQQDLQRTLKSHYEQLRQHQQQLESNLSSSPEVSQLDHVDVVNQVKRMHTEEKPTMVLGSPFSGEDRVAHTLQMLESNGKIPDLSTLSESELRRLKRAALRRQMRTLQGLSGVVSPRLQTHSL</sequence>
<reference evidence="3 4" key="1">
    <citation type="submission" date="2017-03" db="EMBL/GenBank/DDBJ databases">
        <title>An alternative strategy for trypanosome survival in the mammalian bloodstream revealed through genome and transcriptome analysis of the ubiquitous bovine parasite Trypanosoma (Megatrypanum) theileri.</title>
        <authorList>
            <person name="Kelly S."/>
            <person name="Ivens A."/>
            <person name="Mott A."/>
            <person name="O'Neill E."/>
            <person name="Emms D."/>
            <person name="Macleod O."/>
            <person name="Voorheis P."/>
            <person name="Matthews J."/>
            <person name="Matthews K."/>
            <person name="Carrington M."/>
        </authorList>
    </citation>
    <scope>NUCLEOTIDE SEQUENCE [LARGE SCALE GENOMIC DNA]</scope>
    <source>
        <strain evidence="3">Edinburgh</strain>
    </source>
</reference>
<comment type="caution">
    <text evidence="3">The sequence shown here is derived from an EMBL/GenBank/DDBJ whole genome shotgun (WGS) entry which is preliminary data.</text>
</comment>
<proteinExistence type="predicted"/>
<dbReference type="EMBL" id="NBCO01000021">
    <property type="protein sequence ID" value="ORC87666.1"/>
    <property type="molecule type" value="Genomic_DNA"/>
</dbReference>
<name>A0A1X0NSI9_9TRYP</name>
<dbReference type="VEuPathDB" id="TriTrypDB:TM35_000212720"/>
<gene>
    <name evidence="3" type="ORF">TM35_000212720</name>
</gene>
<dbReference type="GeneID" id="39986902"/>
<feature type="coiled-coil region" evidence="1">
    <location>
        <begin position="135"/>
        <end position="162"/>
    </location>
</feature>
<protein>
    <submittedName>
        <fullName evidence="3">Uncharacterized protein</fullName>
    </submittedName>
</protein>
<keyword evidence="4" id="KW-1185">Reference proteome</keyword>
<dbReference type="AlphaFoldDB" id="A0A1X0NSI9"/>